<accession>A0A0H5RTC7</accession>
<organism evidence="7">
    <name type="scientific">Spongospora subterranea</name>
    <dbReference type="NCBI Taxonomy" id="70186"/>
    <lineage>
        <taxon>Eukaryota</taxon>
        <taxon>Sar</taxon>
        <taxon>Rhizaria</taxon>
        <taxon>Endomyxa</taxon>
        <taxon>Phytomyxea</taxon>
        <taxon>Plasmodiophorida</taxon>
        <taxon>Plasmodiophoridae</taxon>
        <taxon>Spongospora</taxon>
    </lineage>
</organism>
<evidence type="ECO:0000256" key="2">
    <source>
        <dbReference type="ARBA" id="ARBA00022771"/>
    </source>
</evidence>
<evidence type="ECO:0000256" key="1">
    <source>
        <dbReference type="ARBA" id="ARBA00022723"/>
    </source>
</evidence>
<dbReference type="Pfam" id="PF00097">
    <property type="entry name" value="zf-C3HC4"/>
    <property type="match status" value="1"/>
</dbReference>
<feature type="non-terminal residue" evidence="7">
    <location>
        <position position="1"/>
    </location>
</feature>
<evidence type="ECO:0000313" key="7">
    <source>
        <dbReference type="EMBL" id="CRZ11989.1"/>
    </source>
</evidence>
<keyword evidence="1" id="KW-0479">Metal-binding</keyword>
<dbReference type="GO" id="GO:0016567">
    <property type="term" value="P:protein ubiquitination"/>
    <property type="evidence" value="ECO:0007669"/>
    <property type="project" value="TreeGrafter"/>
</dbReference>
<dbReference type="Gene3D" id="3.30.40.10">
    <property type="entry name" value="Zinc/RING finger domain, C3HC4 (zinc finger)"/>
    <property type="match status" value="1"/>
</dbReference>
<dbReference type="SMART" id="SM00184">
    <property type="entry name" value="RING"/>
    <property type="match status" value="1"/>
</dbReference>
<dbReference type="PROSITE" id="PS50089">
    <property type="entry name" value="ZF_RING_2"/>
    <property type="match status" value="1"/>
</dbReference>
<keyword evidence="2 4" id="KW-0863">Zinc-finger</keyword>
<reference evidence="7" key="1">
    <citation type="submission" date="2015-04" db="EMBL/GenBank/DDBJ databases">
        <title>The genome sequence of the plant pathogenic Rhizarian Plasmodiophora brassicae reveals insights in its biotrophic life cycle and the origin of chitin synthesis.</title>
        <authorList>
            <person name="Schwelm A."/>
            <person name="Fogelqvist J."/>
            <person name="Knaust A."/>
            <person name="Julke S."/>
            <person name="Lilja T."/>
            <person name="Dhandapani V."/>
            <person name="Bonilla-Rosso G."/>
            <person name="Karlsson M."/>
            <person name="Shevchenko A."/>
            <person name="Choi S.R."/>
            <person name="Kim H.G."/>
            <person name="Park J.Y."/>
            <person name="Lim Y.P."/>
            <person name="Ludwig-Muller J."/>
            <person name="Dixelius C."/>
        </authorList>
    </citation>
    <scope>NUCLEOTIDE SEQUENCE</scope>
    <source>
        <tissue evidence="7">Potato root galls</tissue>
    </source>
</reference>
<dbReference type="GO" id="GO:0008270">
    <property type="term" value="F:zinc ion binding"/>
    <property type="evidence" value="ECO:0007669"/>
    <property type="project" value="UniProtKB-KW"/>
</dbReference>
<proteinExistence type="predicted"/>
<dbReference type="GO" id="GO:0061630">
    <property type="term" value="F:ubiquitin protein ligase activity"/>
    <property type="evidence" value="ECO:0007669"/>
    <property type="project" value="TreeGrafter"/>
</dbReference>
<keyword evidence="3" id="KW-0862">Zinc</keyword>
<dbReference type="AlphaFoldDB" id="A0A0H5RTC7"/>
<dbReference type="InterPro" id="IPR018957">
    <property type="entry name" value="Znf_C3HC4_RING-type"/>
</dbReference>
<feature type="domain" description="RING-type" evidence="6">
    <location>
        <begin position="11"/>
        <end position="50"/>
    </location>
</feature>
<dbReference type="SUPFAM" id="SSF57850">
    <property type="entry name" value="RING/U-box"/>
    <property type="match status" value="1"/>
</dbReference>
<evidence type="ECO:0000256" key="3">
    <source>
        <dbReference type="ARBA" id="ARBA00022833"/>
    </source>
</evidence>
<feature type="region of interest" description="Disordered" evidence="5">
    <location>
        <begin position="117"/>
        <end position="219"/>
    </location>
</feature>
<evidence type="ECO:0000256" key="5">
    <source>
        <dbReference type="SAM" id="MobiDB-lite"/>
    </source>
</evidence>
<dbReference type="PANTHER" id="PTHR15315">
    <property type="entry name" value="RING FINGER PROTEIN 41, 151"/>
    <property type="match status" value="1"/>
</dbReference>
<dbReference type="PANTHER" id="PTHR15315:SF26">
    <property type="entry name" value="E3 UBIQUITIN-PROTEIN LIGASE NRDP1"/>
    <property type="match status" value="1"/>
</dbReference>
<protein>
    <recommendedName>
        <fullName evidence="6">RING-type domain-containing protein</fullName>
    </recommendedName>
</protein>
<dbReference type="InterPro" id="IPR017907">
    <property type="entry name" value="Znf_RING_CS"/>
</dbReference>
<name>A0A0H5RTC7_9EUKA</name>
<feature type="compositionally biased region" description="Polar residues" evidence="5">
    <location>
        <begin position="168"/>
        <end position="188"/>
    </location>
</feature>
<dbReference type="EMBL" id="HACM01011547">
    <property type="protein sequence ID" value="CRZ11989.1"/>
    <property type="molecule type" value="Transcribed_RNA"/>
</dbReference>
<dbReference type="InterPro" id="IPR001841">
    <property type="entry name" value="Znf_RING"/>
</dbReference>
<evidence type="ECO:0000256" key="4">
    <source>
        <dbReference type="PROSITE-ProRule" id="PRU00175"/>
    </source>
</evidence>
<dbReference type="PROSITE" id="PS00518">
    <property type="entry name" value="ZF_RING_1"/>
    <property type="match status" value="1"/>
</dbReference>
<evidence type="ECO:0000259" key="6">
    <source>
        <dbReference type="PROSITE" id="PS50089"/>
    </source>
</evidence>
<sequence length="333" mass="37012">LMMSEPEPLCCAICLSKPFLPSRPASCSHIMCRHCLEQWAVVTNLCPLCKTRFSHIISGKVSIKVENRNQIQNEHDQEGVEDLEELAEYDQYILSEYDDGDGFIAAEGEIETEAPARRRRLRNVSTPRAIGRQLSTGRLPQGNLLHERRVRRRIVSSSDEDDNCLSDEPSSPTNNGLTHRSDQASRFSSPPHVRSRSAVFVQQSPRTPSPHPTLPNSSTFPSCVFETPTFDRFRHQVRPVSDNGTCRNTASSSGIDGFVTSVPESPDIPGSDNITVCQSSADHPNNGHLLDPNHSRSNGLSRYFGSSSQTTRSIPRISIVNLFEDRMAQFGPI</sequence>
<dbReference type="InterPro" id="IPR013083">
    <property type="entry name" value="Znf_RING/FYVE/PHD"/>
</dbReference>